<gene>
    <name evidence="2" type="ORF">FC49_GL000170</name>
</gene>
<dbReference type="PANTHER" id="PTHR43682">
    <property type="entry name" value="LACTATE UTILIZATION PROTEIN C"/>
    <property type="match status" value="1"/>
</dbReference>
<dbReference type="InterPro" id="IPR003741">
    <property type="entry name" value="LUD_dom"/>
</dbReference>
<dbReference type="Pfam" id="PF02589">
    <property type="entry name" value="LUD_dom"/>
    <property type="match status" value="1"/>
</dbReference>
<feature type="domain" description="LUD" evidence="1">
    <location>
        <begin position="58"/>
        <end position="241"/>
    </location>
</feature>
<dbReference type="InterPro" id="IPR024185">
    <property type="entry name" value="FTHF_cligase-like_sf"/>
</dbReference>
<evidence type="ECO:0000259" key="1">
    <source>
        <dbReference type="Pfam" id="PF02589"/>
    </source>
</evidence>
<dbReference type="PATRIC" id="fig|1423779.3.peg.173"/>
<proteinExistence type="predicted"/>
<organism evidence="2 3">
    <name type="scientific">Limosilactobacillus oris DSM 4864</name>
    <dbReference type="NCBI Taxonomy" id="1423779"/>
    <lineage>
        <taxon>Bacteria</taxon>
        <taxon>Bacillati</taxon>
        <taxon>Bacillota</taxon>
        <taxon>Bacilli</taxon>
        <taxon>Lactobacillales</taxon>
        <taxon>Lactobacillaceae</taxon>
        <taxon>Limosilactobacillus</taxon>
    </lineage>
</organism>
<sequence>MSSLLEQANSKENREQFLNRLQKASGRKRHQLADYPFKPLNDLPDQLLADKSPEELYTEAVKNSESVNATVVEKPAAEVADYLRQLAAKKDIQNLLLPGVDQAVWDNYGLGDWYQHSGVATVNTWSPQADRMTNEEYANQADLAVGMADYLIASTGTVTVVNSPAQGRGFNFLPTRFLAIVPKSGLVRSTREAVEKYQDRFTDGLATSAITFISGPSNSGDIEMELVVGVHGPIECTYLVVADR</sequence>
<dbReference type="Gene3D" id="3.40.50.10420">
    <property type="entry name" value="NagB/RpiA/CoA transferase-like"/>
    <property type="match status" value="1"/>
</dbReference>
<dbReference type="EMBL" id="AZGE01000001">
    <property type="protein sequence ID" value="KRM17009.1"/>
    <property type="molecule type" value="Genomic_DNA"/>
</dbReference>
<evidence type="ECO:0000313" key="3">
    <source>
        <dbReference type="Proteomes" id="UP000050973"/>
    </source>
</evidence>
<dbReference type="InterPro" id="IPR037171">
    <property type="entry name" value="NagB/RpiA_transferase-like"/>
</dbReference>
<reference evidence="2 3" key="1">
    <citation type="journal article" date="2015" name="Genome Announc.">
        <title>Expanding the biotechnology potential of lactobacilli through comparative genomics of 213 strains and associated genera.</title>
        <authorList>
            <person name="Sun Z."/>
            <person name="Harris H.M."/>
            <person name="McCann A."/>
            <person name="Guo C."/>
            <person name="Argimon S."/>
            <person name="Zhang W."/>
            <person name="Yang X."/>
            <person name="Jeffery I.B."/>
            <person name="Cooney J.C."/>
            <person name="Kagawa T.F."/>
            <person name="Liu W."/>
            <person name="Song Y."/>
            <person name="Salvetti E."/>
            <person name="Wrobel A."/>
            <person name="Rasinkangas P."/>
            <person name="Parkhill J."/>
            <person name="Rea M.C."/>
            <person name="O'Sullivan O."/>
            <person name="Ritari J."/>
            <person name="Douillard F.P."/>
            <person name="Paul Ross R."/>
            <person name="Yang R."/>
            <person name="Briner A.E."/>
            <person name="Felis G.E."/>
            <person name="de Vos W.M."/>
            <person name="Barrangou R."/>
            <person name="Klaenhammer T.R."/>
            <person name="Caufield P.W."/>
            <person name="Cui Y."/>
            <person name="Zhang H."/>
            <person name="O'Toole P.W."/>
        </authorList>
    </citation>
    <scope>NUCLEOTIDE SEQUENCE [LARGE SCALE GENOMIC DNA]</scope>
    <source>
        <strain evidence="2 3">DSM 4864</strain>
    </source>
</reference>
<dbReference type="PANTHER" id="PTHR43682:SF1">
    <property type="entry name" value="LACTATE UTILIZATION PROTEIN C"/>
    <property type="match status" value="1"/>
</dbReference>
<comment type="caution">
    <text evidence="2">The sequence shown here is derived from an EMBL/GenBank/DDBJ whole genome shotgun (WGS) entry which is preliminary data.</text>
</comment>
<name>A0A0R1WGY7_9LACO</name>
<dbReference type="SUPFAM" id="SSF100950">
    <property type="entry name" value="NagB/RpiA/CoA transferase-like"/>
    <property type="match status" value="1"/>
</dbReference>
<accession>A0A0R1WGY7</accession>
<dbReference type="AlphaFoldDB" id="A0A0R1WGY7"/>
<evidence type="ECO:0000313" key="2">
    <source>
        <dbReference type="EMBL" id="KRM17009.1"/>
    </source>
</evidence>
<protein>
    <recommendedName>
        <fullName evidence="1">LUD domain-containing protein</fullName>
    </recommendedName>
</protein>
<dbReference type="RefSeq" id="WP_003713018.1">
    <property type="nucleotide sequence ID" value="NZ_AZGE01000001.1"/>
</dbReference>
<dbReference type="Proteomes" id="UP000050973">
    <property type="component" value="Unassembled WGS sequence"/>
</dbReference>